<gene>
    <name evidence="5" type="primary">Contig17491.g18603</name>
    <name evidence="5" type="ORF">STYLEM_17913</name>
</gene>
<feature type="compositionally biased region" description="Acidic residues" evidence="3">
    <location>
        <begin position="738"/>
        <end position="750"/>
    </location>
</feature>
<dbReference type="SMART" id="SM00398">
    <property type="entry name" value="HMG"/>
    <property type="match status" value="3"/>
</dbReference>
<feature type="region of interest" description="Disordered" evidence="3">
    <location>
        <begin position="378"/>
        <end position="405"/>
    </location>
</feature>
<feature type="compositionally biased region" description="Acidic residues" evidence="3">
    <location>
        <begin position="757"/>
        <end position="769"/>
    </location>
</feature>
<accession>A0A078B5J0</accession>
<sequence>MQKQPQVFNGLSNAVSSGHQLEIFSSNGLASAQANQHPQYYQTLQTPMHHQPPIQLQSQPSLSNHQAQLQQQQQQQQQLQQQLQQQQIHQQQQFQQSQQQNQIQHQQQMYHQQQQQQQYQTQQFMPQQTPMSVPQMMGFASRGTRGLAKKKLSPFLVYVKHRKPVLEQERPEIAMKEILQVVGQEWHRLTEDQKNIYRDESERDKMLADQQLGIPPQLSKSKIHRGGSLMGVDQNGQVVQIKKALTPYMCFLKEQKHLLSQQHSEIVMKEFVRLGAQKWQTMTEDDKEPYRRLADVDRVRHEREKQSILQKGNTNSDMDLQLAQMHLAQRVSQNYKPIIHINDISTIVQPGGMPQLSQISLLTQNQNQYNNNNTILDQGQQQQQQQQPQQLNQTSQTQNSTQASPQVQIIQRNLGVIVQQLEQLDQTKPKPPNSVLFYFDQEKRQEILERERPQTAEHAFELIKTTFESQPEHERQRFENMAIQDHQRFRKEDQELIGRKEQLSNAKLSLETQLKQILSQAGQKLSSTQQNLIGQPANIMGHPFVFQLQQVIQNQQQLLVQQASLIQNILSCLKANGIQIESLQGFQNINGLSTAAVHANVDGSINSDTITKSDSHSPLKQDPKLNEIGNQIQPDAENLNDNPMQIQSINQNLPGELENQNPFICAEQEEQMQQEGNDQEMLDTAEMENFAEELAHENHQKIGNLLELENINELNEDEEEQLDTNILDEVKTEVIDNLAEDQLDNQDGEELEQHQEEAEDLEENEEDEN</sequence>
<dbReference type="PROSITE" id="PS50118">
    <property type="entry name" value="HMG_BOX_2"/>
    <property type="match status" value="3"/>
</dbReference>
<dbReference type="Gene3D" id="1.10.30.10">
    <property type="entry name" value="High mobility group box domain"/>
    <property type="match status" value="3"/>
</dbReference>
<dbReference type="GO" id="GO:0005634">
    <property type="term" value="C:nucleus"/>
    <property type="evidence" value="ECO:0007669"/>
    <property type="project" value="UniProtKB-UniRule"/>
</dbReference>
<dbReference type="SUPFAM" id="SSF47095">
    <property type="entry name" value="HMG-box"/>
    <property type="match status" value="3"/>
</dbReference>
<feature type="DNA-binding region" description="HMG box" evidence="2">
    <location>
        <begin position="429"/>
        <end position="497"/>
    </location>
</feature>
<feature type="domain" description="HMG box" evidence="4">
    <location>
        <begin position="429"/>
        <end position="497"/>
    </location>
</feature>
<evidence type="ECO:0000313" key="5">
    <source>
        <dbReference type="EMBL" id="CDW88788.1"/>
    </source>
</evidence>
<dbReference type="InterPro" id="IPR050342">
    <property type="entry name" value="HMGB"/>
</dbReference>
<proteinExistence type="predicted"/>
<dbReference type="InParanoid" id="A0A078B5J0"/>
<dbReference type="CDD" id="cd00084">
    <property type="entry name" value="HMG-box_SF"/>
    <property type="match status" value="2"/>
</dbReference>
<feature type="DNA-binding region" description="HMG box" evidence="2">
    <location>
        <begin position="148"/>
        <end position="205"/>
    </location>
</feature>
<evidence type="ECO:0000256" key="1">
    <source>
        <dbReference type="ARBA" id="ARBA00023125"/>
    </source>
</evidence>
<dbReference type="Proteomes" id="UP000039865">
    <property type="component" value="Unassembled WGS sequence"/>
</dbReference>
<organism evidence="5 6">
    <name type="scientific">Stylonychia lemnae</name>
    <name type="common">Ciliate</name>
    <dbReference type="NCBI Taxonomy" id="5949"/>
    <lineage>
        <taxon>Eukaryota</taxon>
        <taxon>Sar</taxon>
        <taxon>Alveolata</taxon>
        <taxon>Ciliophora</taxon>
        <taxon>Intramacronucleata</taxon>
        <taxon>Spirotrichea</taxon>
        <taxon>Stichotrichia</taxon>
        <taxon>Sporadotrichida</taxon>
        <taxon>Oxytrichidae</taxon>
        <taxon>Stylonychinae</taxon>
        <taxon>Stylonychia</taxon>
    </lineage>
</organism>
<keyword evidence="6" id="KW-1185">Reference proteome</keyword>
<protein>
    <recommendedName>
        <fullName evidence="4">HMG box domain-containing protein</fullName>
    </recommendedName>
</protein>
<dbReference type="AlphaFoldDB" id="A0A078B5J0"/>
<evidence type="ECO:0000256" key="3">
    <source>
        <dbReference type="SAM" id="MobiDB-lite"/>
    </source>
</evidence>
<evidence type="ECO:0000313" key="6">
    <source>
        <dbReference type="Proteomes" id="UP000039865"/>
    </source>
</evidence>
<feature type="region of interest" description="Disordered" evidence="3">
    <location>
        <begin position="48"/>
        <end position="70"/>
    </location>
</feature>
<dbReference type="Pfam" id="PF00505">
    <property type="entry name" value="HMG_box"/>
    <property type="match status" value="2"/>
</dbReference>
<feature type="DNA-binding region" description="HMG box" evidence="2">
    <location>
        <begin position="241"/>
        <end position="309"/>
    </location>
</feature>
<feature type="domain" description="HMG box" evidence="4">
    <location>
        <begin position="241"/>
        <end position="309"/>
    </location>
</feature>
<feature type="region of interest" description="Disordered" evidence="3">
    <location>
        <begin position="738"/>
        <end position="769"/>
    </location>
</feature>
<name>A0A078B5J0_STYLE</name>
<reference evidence="5 6" key="1">
    <citation type="submission" date="2014-06" db="EMBL/GenBank/DDBJ databases">
        <authorList>
            <person name="Swart Estienne"/>
        </authorList>
    </citation>
    <scope>NUCLEOTIDE SEQUENCE [LARGE SCALE GENOMIC DNA]</scope>
    <source>
        <strain evidence="5 6">130c</strain>
    </source>
</reference>
<feature type="domain" description="HMG box" evidence="4">
    <location>
        <begin position="148"/>
        <end position="205"/>
    </location>
</feature>
<dbReference type="InterPro" id="IPR036910">
    <property type="entry name" value="HMG_box_dom_sf"/>
</dbReference>
<evidence type="ECO:0000256" key="2">
    <source>
        <dbReference type="PROSITE-ProRule" id="PRU00267"/>
    </source>
</evidence>
<dbReference type="PANTHER" id="PTHR48112">
    <property type="entry name" value="HIGH MOBILITY GROUP PROTEIN DSP1"/>
    <property type="match status" value="1"/>
</dbReference>
<feature type="compositionally biased region" description="Low complexity" evidence="3">
    <location>
        <begin position="51"/>
        <end position="70"/>
    </location>
</feature>
<dbReference type="OrthoDB" id="1919336at2759"/>
<evidence type="ECO:0000259" key="4">
    <source>
        <dbReference type="PROSITE" id="PS50118"/>
    </source>
</evidence>
<keyword evidence="1 2" id="KW-0238">DNA-binding</keyword>
<dbReference type="EMBL" id="CCKQ01016900">
    <property type="protein sequence ID" value="CDW88788.1"/>
    <property type="molecule type" value="Genomic_DNA"/>
</dbReference>
<keyword evidence="2" id="KW-0539">Nucleus</keyword>
<dbReference type="InterPro" id="IPR009071">
    <property type="entry name" value="HMG_box_dom"/>
</dbReference>
<dbReference type="GO" id="GO:0003677">
    <property type="term" value="F:DNA binding"/>
    <property type="evidence" value="ECO:0007669"/>
    <property type="project" value="UniProtKB-UniRule"/>
</dbReference>